<dbReference type="STRING" id="4097.A0A1S4CZR4"/>
<sequence>MYYSMPINRGKVMFCVPSKPALSVLQLILQVSHIQKFPMKLQLLYSLTIFLLAFVACICYAAISPEVYWKVKLPNTPIPKVIKDLLPQAENEVHTKEKVYYGLHQHGAWIFHDATEDEIREIKKQSPNRDELQHVNEGSNNAKSHFQDNLLYKPYFLEKDLEKGRVINFPSLKNKNEAPFLPRQFVESIPFSSKKLPEILNHFSIDSSSKDAQTIEETVKVCEEPAMKGERRKCATSLESMVDFSLSMLGTNSIHVFTTEVQGENQMLQKYTIEEVQQLADGVNMICHKLNYAYAVHFCHGGGITKTFMVSMIGADGTKVKAVSICHKDTSLWNPKGLPFVVLKAKPGTTGICHFLQDDQIVFSPF</sequence>
<dbReference type="InterPro" id="IPR044816">
    <property type="entry name" value="BURP"/>
</dbReference>
<reference evidence="1" key="1">
    <citation type="journal article" date="2014" name="Nat. Commun.">
        <title>The tobacco genome sequence and its comparison with those of tomato and potato.</title>
        <authorList>
            <person name="Sierro N."/>
            <person name="Battey J.N."/>
            <person name="Ouadi S."/>
            <person name="Bakaher N."/>
            <person name="Bovet L."/>
            <person name="Willig A."/>
            <person name="Goepfert S."/>
            <person name="Peitsch M.C."/>
            <person name="Ivanov N.V."/>
        </authorList>
    </citation>
    <scope>NUCLEOTIDE SEQUENCE [LARGE SCALE GENOMIC DNA]</scope>
</reference>
<dbReference type="Proteomes" id="UP000790787">
    <property type="component" value="Chromosome 17"/>
</dbReference>
<keyword evidence="1" id="KW-1185">Reference proteome</keyword>
<dbReference type="SMART" id="SM01045">
    <property type="entry name" value="BURP"/>
    <property type="match status" value="1"/>
</dbReference>
<dbReference type="PANTHER" id="PTHR31236:SF54">
    <property type="entry name" value="BURP DOMAIN-CONTAINING PROTEIN 5-LIKE"/>
    <property type="match status" value="1"/>
</dbReference>
<organism evidence="1 2">
    <name type="scientific">Nicotiana tabacum</name>
    <name type="common">Common tobacco</name>
    <dbReference type="NCBI Taxonomy" id="4097"/>
    <lineage>
        <taxon>Eukaryota</taxon>
        <taxon>Viridiplantae</taxon>
        <taxon>Streptophyta</taxon>
        <taxon>Embryophyta</taxon>
        <taxon>Tracheophyta</taxon>
        <taxon>Spermatophyta</taxon>
        <taxon>Magnoliopsida</taxon>
        <taxon>eudicotyledons</taxon>
        <taxon>Gunneridae</taxon>
        <taxon>Pentapetalae</taxon>
        <taxon>asterids</taxon>
        <taxon>lamiids</taxon>
        <taxon>Solanales</taxon>
        <taxon>Solanaceae</taxon>
        <taxon>Nicotianoideae</taxon>
        <taxon>Nicotianeae</taxon>
        <taxon>Nicotiana</taxon>
    </lineage>
</organism>
<name>A0A1S4CZR4_TOBAC</name>
<gene>
    <name evidence="2" type="primary">LOC107824245</name>
</gene>
<protein>
    <submittedName>
        <fullName evidence="2">BURP domain-containing protein 5-like</fullName>
    </submittedName>
</protein>
<accession>A0A1S4CZR4</accession>
<dbReference type="PANTHER" id="PTHR31236">
    <property type="entry name" value="BURP DOMAIN PROTEIN USPL1-LIKE"/>
    <property type="match status" value="1"/>
</dbReference>
<dbReference type="Pfam" id="PF03181">
    <property type="entry name" value="BURP"/>
    <property type="match status" value="1"/>
</dbReference>
<dbReference type="OMA" id="PYFFEKE"/>
<dbReference type="OrthoDB" id="654134at2759"/>
<dbReference type="KEGG" id="nta:107824245"/>
<dbReference type="PaxDb" id="4097-A0A1S4CZR4"/>
<dbReference type="RefSeq" id="XP_016506479.1">
    <property type="nucleotide sequence ID" value="XM_016650993.1"/>
</dbReference>
<dbReference type="InterPro" id="IPR004873">
    <property type="entry name" value="BURP_dom"/>
</dbReference>
<dbReference type="GeneID" id="107824245"/>
<dbReference type="AlphaFoldDB" id="A0A1S4CZR4"/>
<evidence type="ECO:0000313" key="2">
    <source>
        <dbReference type="RefSeq" id="XP_016506479.1"/>
    </source>
</evidence>
<dbReference type="PROSITE" id="PS51277">
    <property type="entry name" value="BURP"/>
    <property type="match status" value="1"/>
</dbReference>
<evidence type="ECO:0000313" key="1">
    <source>
        <dbReference type="Proteomes" id="UP000790787"/>
    </source>
</evidence>
<proteinExistence type="predicted"/>
<reference evidence="2" key="2">
    <citation type="submission" date="2025-08" db="UniProtKB">
        <authorList>
            <consortium name="RefSeq"/>
        </authorList>
    </citation>
    <scope>IDENTIFICATION</scope>
</reference>